<dbReference type="PANTHER" id="PTHR43176:SF4">
    <property type="entry name" value="3-HYDROXYISOBUTYRYL-COA HYDROLASE-LIKE PROTEIN 1, MITOCHONDRIAL"/>
    <property type="match status" value="1"/>
</dbReference>
<dbReference type="SUPFAM" id="SSF52096">
    <property type="entry name" value="ClpP/crotonase"/>
    <property type="match status" value="1"/>
</dbReference>
<evidence type="ECO:0000256" key="2">
    <source>
        <dbReference type="RuleBase" id="RU369070"/>
    </source>
</evidence>
<proteinExistence type="inferred from homology"/>
<evidence type="ECO:0000256" key="1">
    <source>
        <dbReference type="ARBA" id="ARBA00022801"/>
    </source>
</evidence>
<dbReference type="PANTHER" id="PTHR43176">
    <property type="entry name" value="3-HYDROXYISOBUTYRYL-COA HYDROLASE-RELATED"/>
    <property type="match status" value="1"/>
</dbReference>
<dbReference type="InterPro" id="IPR045004">
    <property type="entry name" value="ECH_dom"/>
</dbReference>
<comment type="catalytic activity">
    <reaction evidence="2">
        <text>3-hydroxy-2-methylpropanoyl-CoA + H2O = 3-hydroxy-2-methylpropanoate + CoA + H(+)</text>
        <dbReference type="Rhea" id="RHEA:20888"/>
        <dbReference type="ChEBI" id="CHEBI:11805"/>
        <dbReference type="ChEBI" id="CHEBI:15377"/>
        <dbReference type="ChEBI" id="CHEBI:15378"/>
        <dbReference type="ChEBI" id="CHEBI:57287"/>
        <dbReference type="ChEBI" id="CHEBI:57340"/>
        <dbReference type="EC" id="3.1.2.4"/>
    </reaction>
</comment>
<organism evidence="4 5">
    <name type="scientific">Camelina sativa</name>
    <name type="common">False flax</name>
    <name type="synonym">Myagrum sativum</name>
    <dbReference type="NCBI Taxonomy" id="90675"/>
    <lineage>
        <taxon>Eukaryota</taxon>
        <taxon>Viridiplantae</taxon>
        <taxon>Streptophyta</taxon>
        <taxon>Embryophyta</taxon>
        <taxon>Tracheophyta</taxon>
        <taxon>Spermatophyta</taxon>
        <taxon>Magnoliopsida</taxon>
        <taxon>eudicotyledons</taxon>
        <taxon>Gunneridae</taxon>
        <taxon>Pentapetalae</taxon>
        <taxon>rosids</taxon>
        <taxon>malvids</taxon>
        <taxon>Brassicales</taxon>
        <taxon>Brassicaceae</taxon>
        <taxon>Camelineae</taxon>
        <taxon>Camelina</taxon>
    </lineage>
</organism>
<dbReference type="Proteomes" id="UP000694864">
    <property type="component" value="Chromosome 16"/>
</dbReference>
<sequence length="408" mass="45500">MHNAKGLLGRIVRDKLWRIEYRRSFCSLKVTPEDLDNQVLVEGSGFSRTAILNRPPALNALTTHMGYRLQKLYKNWEEDPNIGFVMMKGSGRAFCAGGDIVSLYHLMKRGSPDAIREFFWSLYSFIYLLGTYLKPHVAILNGVTMGGGTGVSIPGTFRVATDRSIFATPETIIGFHPDAGASFNLSHLPGRLGEYLGLTGLKLSGAGMLACGLATHYIRSEEVPVMEEQLKKLLTDDPSVVESCLEKCSEVAHPEKTGVLGRFVFLKLGDTQLLPCFSHDTVEEIIDSLEIEASRRKDTWCSTTLRRLKETSPLSLKVALRSIREGRFQTLDQCLIREYRMSLQGTIGPMSGNFCEGIRARLIDKDEAPKWDPPSLENVSEDMVDDYFSALTATEPDLDLPIKLRESI</sequence>
<gene>
    <name evidence="5" type="primary">LOC104749278</name>
</gene>
<dbReference type="InterPro" id="IPR029045">
    <property type="entry name" value="ClpP/crotonase-like_dom_sf"/>
</dbReference>
<dbReference type="EC" id="3.1.2.4" evidence="2"/>
<dbReference type="NCBIfam" id="NF004127">
    <property type="entry name" value="PRK05617.1"/>
    <property type="match status" value="1"/>
</dbReference>
<protein>
    <recommendedName>
        <fullName evidence="2">3-hydroxyisobutyryl-CoA hydrolase</fullName>
        <shortName evidence="2">HIB-CoA hydrolase</shortName>
        <shortName evidence="2">HIBYL-CoA-H</shortName>
        <ecNumber evidence="2">3.1.2.4</ecNumber>
    </recommendedName>
    <alternativeName>
        <fullName evidence="2">3-hydroxyisobutyryl-coenzyme A hydrolase</fullName>
    </alternativeName>
</protein>
<dbReference type="Gene3D" id="3.90.226.10">
    <property type="entry name" value="2-enoyl-CoA Hydratase, Chain A, domain 1"/>
    <property type="match status" value="1"/>
</dbReference>
<dbReference type="GeneID" id="104749278"/>
<reference evidence="4" key="1">
    <citation type="journal article" date="2014" name="Nat. Commun.">
        <title>The emerging biofuel crop Camelina sativa retains a highly undifferentiated hexaploid genome structure.</title>
        <authorList>
            <person name="Kagale S."/>
            <person name="Koh C."/>
            <person name="Nixon J."/>
            <person name="Bollina V."/>
            <person name="Clarke W.E."/>
            <person name="Tuteja R."/>
            <person name="Spillane C."/>
            <person name="Robinson S.J."/>
            <person name="Links M.G."/>
            <person name="Clarke C."/>
            <person name="Higgins E.E."/>
            <person name="Huebert T."/>
            <person name="Sharpe A.G."/>
            <person name="Parkin I.A."/>
        </authorList>
    </citation>
    <scope>NUCLEOTIDE SEQUENCE [LARGE SCALE GENOMIC DNA]</scope>
    <source>
        <strain evidence="4">cv. DH55</strain>
    </source>
</reference>
<evidence type="ECO:0000259" key="3">
    <source>
        <dbReference type="Pfam" id="PF16113"/>
    </source>
</evidence>
<keyword evidence="1 2" id="KW-0378">Hydrolase</keyword>
<accession>A0ABM0WCN5</accession>
<dbReference type="Pfam" id="PF16113">
    <property type="entry name" value="ECH_2"/>
    <property type="match status" value="1"/>
</dbReference>
<keyword evidence="4" id="KW-1185">Reference proteome</keyword>
<comment type="function">
    <text evidence="2">Hydrolyzes 3-hydroxyisobutyryl-CoA (HIBYL-CoA), a saline catabolite. Has high activity toward isobutyryl-CoA. Could be an isobutyryl-CoA dehydrogenase that functions in valine catabolism.</text>
</comment>
<dbReference type="InterPro" id="IPR032259">
    <property type="entry name" value="HIBYL-CoA-H"/>
</dbReference>
<reference evidence="5" key="2">
    <citation type="submission" date="2025-08" db="UniProtKB">
        <authorList>
            <consortium name="RefSeq"/>
        </authorList>
    </citation>
    <scope>IDENTIFICATION</scope>
    <source>
        <tissue evidence="5">Leaf</tissue>
    </source>
</reference>
<evidence type="ECO:0000313" key="4">
    <source>
        <dbReference type="Proteomes" id="UP000694864"/>
    </source>
</evidence>
<evidence type="ECO:0000313" key="5">
    <source>
        <dbReference type="RefSeq" id="XP_010469172.1"/>
    </source>
</evidence>
<feature type="domain" description="Enoyl-CoA hydratase/isomerase" evidence="3">
    <location>
        <begin position="48"/>
        <end position="388"/>
    </location>
</feature>
<comment type="similarity">
    <text evidence="2">Belongs to the enoyl-CoA hydratase/isomerase family.</text>
</comment>
<dbReference type="RefSeq" id="XP_010469172.1">
    <property type="nucleotide sequence ID" value="XM_010470870.2"/>
</dbReference>
<dbReference type="CDD" id="cd06558">
    <property type="entry name" value="crotonase-like"/>
    <property type="match status" value="1"/>
</dbReference>
<comment type="pathway">
    <text evidence="2">Amino-acid degradation; L-valine degradation.</text>
</comment>
<name>A0ABM0WCN5_CAMSA</name>